<dbReference type="Pfam" id="PF13439">
    <property type="entry name" value="Glyco_transf_4"/>
    <property type="match status" value="1"/>
</dbReference>
<organism evidence="2 3">
    <name type="scientific">Candidatus Magnetoglobus multicellularis str. Araruama</name>
    <dbReference type="NCBI Taxonomy" id="890399"/>
    <lineage>
        <taxon>Bacteria</taxon>
        <taxon>Pseudomonadati</taxon>
        <taxon>Thermodesulfobacteriota</taxon>
        <taxon>Desulfobacteria</taxon>
        <taxon>Desulfobacterales</taxon>
        <taxon>Desulfobacteraceae</taxon>
        <taxon>Candidatus Magnetoglobus</taxon>
    </lineage>
</organism>
<evidence type="ECO:0000259" key="1">
    <source>
        <dbReference type="Pfam" id="PF13439"/>
    </source>
</evidence>
<dbReference type="Gene3D" id="3.40.50.2000">
    <property type="entry name" value="Glycogen Phosphorylase B"/>
    <property type="match status" value="2"/>
</dbReference>
<comment type="caution">
    <text evidence="2">The sequence shown here is derived from an EMBL/GenBank/DDBJ whole genome shotgun (WGS) entry which is preliminary data.</text>
</comment>
<evidence type="ECO:0000313" key="2">
    <source>
        <dbReference type="EMBL" id="ETR74162.1"/>
    </source>
</evidence>
<dbReference type="SUPFAM" id="SSF53756">
    <property type="entry name" value="UDP-Glycosyltransferase/glycogen phosphorylase"/>
    <property type="match status" value="1"/>
</dbReference>
<dbReference type="Proteomes" id="UP000189670">
    <property type="component" value="Unassembled WGS sequence"/>
</dbReference>
<proteinExistence type="predicted"/>
<feature type="domain" description="Glycosyltransferase subfamily 4-like N-terminal" evidence="1">
    <location>
        <begin position="13"/>
        <end position="169"/>
    </location>
</feature>
<evidence type="ECO:0000313" key="3">
    <source>
        <dbReference type="Proteomes" id="UP000189670"/>
    </source>
</evidence>
<accession>A0A1V1PGY4</accession>
<dbReference type="EMBL" id="ATBP01000019">
    <property type="protein sequence ID" value="ETR74162.1"/>
    <property type="molecule type" value="Genomic_DNA"/>
</dbReference>
<gene>
    <name evidence="2" type="ORF">OMM_00412</name>
</gene>
<protein>
    <submittedName>
        <fullName evidence="2">General glycosylation pathway protein</fullName>
    </submittedName>
</protein>
<name>A0A1V1PGY4_9BACT</name>
<dbReference type="GO" id="GO:0016757">
    <property type="term" value="F:glycosyltransferase activity"/>
    <property type="evidence" value="ECO:0007669"/>
    <property type="project" value="UniProtKB-ARBA"/>
</dbReference>
<reference evidence="3" key="1">
    <citation type="submission" date="2012-11" db="EMBL/GenBank/DDBJ databases">
        <authorList>
            <person name="Lucero-Rivera Y.E."/>
            <person name="Tovar-Ramirez D."/>
        </authorList>
    </citation>
    <scope>NUCLEOTIDE SEQUENCE [LARGE SCALE GENOMIC DNA]</scope>
    <source>
        <strain evidence="3">Araruama</strain>
    </source>
</reference>
<sequence length="226" mass="26274">MKILFIISSLNAGGAERVLSTLANYWSHNGHTVIVIKMDDKDSFYNIDSRITLISLGMFKKNLQVSKKIIHNIVIVKTLAYHIKKHCPDIVISFMDRANIYTTLASISSNRKTIISERTNCNGLSSKLWRFLRRIVYPYANGLVVLSDFDFKHYHYVSNKRIIYNPVRTRTNTKTANILNIGKKEKIILAVGRLEKVRCFDTLLYSIFLLIKIFKRVESLNSWRWQ</sequence>
<dbReference type="AlphaFoldDB" id="A0A1V1PGY4"/>
<dbReference type="InterPro" id="IPR028098">
    <property type="entry name" value="Glyco_trans_4-like_N"/>
</dbReference>